<proteinExistence type="predicted"/>
<dbReference type="Proteomes" id="UP001055811">
    <property type="component" value="Linkage Group LG09"/>
</dbReference>
<gene>
    <name evidence="1" type="ORF">L2E82_48338</name>
</gene>
<reference evidence="1 2" key="2">
    <citation type="journal article" date="2022" name="Mol. Ecol. Resour.">
        <title>The genomes of chicory, endive, great burdock and yacon provide insights into Asteraceae paleo-polyploidization history and plant inulin production.</title>
        <authorList>
            <person name="Fan W."/>
            <person name="Wang S."/>
            <person name="Wang H."/>
            <person name="Wang A."/>
            <person name="Jiang F."/>
            <person name="Liu H."/>
            <person name="Zhao H."/>
            <person name="Xu D."/>
            <person name="Zhang Y."/>
        </authorList>
    </citation>
    <scope>NUCLEOTIDE SEQUENCE [LARGE SCALE GENOMIC DNA]</scope>
    <source>
        <strain evidence="2">cv. Punajuju</strain>
        <tissue evidence="1">Leaves</tissue>
    </source>
</reference>
<sequence>MKNALAGEDVGHIGDDGGVGVNMTKPAATVRVIIYTCICLCPSVQMESDGWFFVVMEVSVMVISGGMVREMKRQIENQIENPAISIVRHRSEIENQFPVNEFYKITMRALDSRMETVCRNAQVEIIDSIIGLNVKQVYIRPLLAAICFHAYQQGPELPLLESSYCNIVHLKVCPFSSTRRTLTNKLASMIV</sequence>
<comment type="caution">
    <text evidence="1">The sequence shown here is derived from an EMBL/GenBank/DDBJ whole genome shotgun (WGS) entry which is preliminary data.</text>
</comment>
<reference evidence="2" key="1">
    <citation type="journal article" date="2022" name="Mol. Ecol. Resour.">
        <title>The genomes of chicory, endive, great burdock and yacon provide insights into Asteraceae palaeo-polyploidization history and plant inulin production.</title>
        <authorList>
            <person name="Fan W."/>
            <person name="Wang S."/>
            <person name="Wang H."/>
            <person name="Wang A."/>
            <person name="Jiang F."/>
            <person name="Liu H."/>
            <person name="Zhao H."/>
            <person name="Xu D."/>
            <person name="Zhang Y."/>
        </authorList>
    </citation>
    <scope>NUCLEOTIDE SEQUENCE [LARGE SCALE GENOMIC DNA]</scope>
    <source>
        <strain evidence="2">cv. Punajuju</strain>
    </source>
</reference>
<dbReference type="EMBL" id="CM042017">
    <property type="protein sequence ID" value="KAI3690343.1"/>
    <property type="molecule type" value="Genomic_DNA"/>
</dbReference>
<organism evidence="1 2">
    <name type="scientific">Cichorium intybus</name>
    <name type="common">Chicory</name>
    <dbReference type="NCBI Taxonomy" id="13427"/>
    <lineage>
        <taxon>Eukaryota</taxon>
        <taxon>Viridiplantae</taxon>
        <taxon>Streptophyta</taxon>
        <taxon>Embryophyta</taxon>
        <taxon>Tracheophyta</taxon>
        <taxon>Spermatophyta</taxon>
        <taxon>Magnoliopsida</taxon>
        <taxon>eudicotyledons</taxon>
        <taxon>Gunneridae</taxon>
        <taxon>Pentapetalae</taxon>
        <taxon>asterids</taxon>
        <taxon>campanulids</taxon>
        <taxon>Asterales</taxon>
        <taxon>Asteraceae</taxon>
        <taxon>Cichorioideae</taxon>
        <taxon>Cichorieae</taxon>
        <taxon>Cichoriinae</taxon>
        <taxon>Cichorium</taxon>
    </lineage>
</organism>
<evidence type="ECO:0000313" key="2">
    <source>
        <dbReference type="Proteomes" id="UP001055811"/>
    </source>
</evidence>
<protein>
    <submittedName>
        <fullName evidence="1">Uncharacterized protein</fullName>
    </submittedName>
</protein>
<name>A0ACB8YY71_CICIN</name>
<evidence type="ECO:0000313" key="1">
    <source>
        <dbReference type="EMBL" id="KAI3690343.1"/>
    </source>
</evidence>
<keyword evidence="2" id="KW-1185">Reference proteome</keyword>
<accession>A0ACB8YY71</accession>